<gene>
    <name evidence="4" type="ORF">H3V53_28830</name>
</gene>
<evidence type="ECO:0000313" key="4">
    <source>
        <dbReference type="EMBL" id="MEI6001045.1"/>
    </source>
</evidence>
<feature type="domain" description="Nitroreductase" evidence="3">
    <location>
        <begin position="7"/>
        <end position="177"/>
    </location>
</feature>
<evidence type="ECO:0000256" key="2">
    <source>
        <dbReference type="ARBA" id="ARBA00023002"/>
    </source>
</evidence>
<evidence type="ECO:0000313" key="5">
    <source>
        <dbReference type="Proteomes" id="UP001386437"/>
    </source>
</evidence>
<dbReference type="InterPro" id="IPR029479">
    <property type="entry name" value="Nitroreductase"/>
</dbReference>
<comment type="similarity">
    <text evidence="1">Belongs to the nitroreductase family.</text>
</comment>
<protein>
    <submittedName>
        <fullName evidence="4">Nitroreductase family protein</fullName>
    </submittedName>
</protein>
<dbReference type="PANTHER" id="PTHR43673:SF12">
    <property type="entry name" value="PROTEIN DRGA"/>
    <property type="match status" value="1"/>
</dbReference>
<dbReference type="InterPro" id="IPR000415">
    <property type="entry name" value="Nitroreductase-like"/>
</dbReference>
<organism evidence="4 5">
    <name type="scientific">Paraburkholderia bengalensis</name>
    <dbReference type="NCBI Taxonomy" id="2747562"/>
    <lineage>
        <taxon>Bacteria</taxon>
        <taxon>Pseudomonadati</taxon>
        <taxon>Pseudomonadota</taxon>
        <taxon>Betaproteobacteria</taxon>
        <taxon>Burkholderiales</taxon>
        <taxon>Burkholderiaceae</taxon>
        <taxon>Paraburkholderia</taxon>
    </lineage>
</organism>
<dbReference type="EMBL" id="JACFYJ010000064">
    <property type="protein sequence ID" value="MEI6001045.1"/>
    <property type="molecule type" value="Genomic_DNA"/>
</dbReference>
<accession>A0ABU8IZF0</accession>
<sequence>MHLFQAIRERRSIKSFDPAHRFSKDEEDLLIDLAVQSPSSFNAQHWRLVNVKDASLRAQIRSVAADQSQVTDASLLFVVCADLKAWQKGPERYFRNAPQDIQDLLVPWMGKFYEYNDLLQRDEGIRSATFIAHTMMLSAKAMGYDSCPLIGFDPIEVSKLVKLPDNHVIAMMLAIGKSTKPAWPKPGYVDRSEILFENTF</sequence>
<keyword evidence="5" id="KW-1185">Reference proteome</keyword>
<dbReference type="PANTHER" id="PTHR43673">
    <property type="entry name" value="NAD(P)H NITROREDUCTASE YDGI-RELATED"/>
    <property type="match status" value="1"/>
</dbReference>
<evidence type="ECO:0000259" key="3">
    <source>
        <dbReference type="Pfam" id="PF00881"/>
    </source>
</evidence>
<dbReference type="Proteomes" id="UP001386437">
    <property type="component" value="Unassembled WGS sequence"/>
</dbReference>
<reference evidence="4 5" key="1">
    <citation type="journal article" date="2022" name="Arch. Microbiol.">
        <title>Paraburkholderia bengalensis sp. nov. isolated from roots of Oryza sativa, IR64.</title>
        <authorList>
            <person name="Nag P."/>
            <person name="Mondal N."/>
            <person name="Sarkar J."/>
            <person name="Das S."/>
        </authorList>
    </citation>
    <scope>NUCLEOTIDE SEQUENCE [LARGE SCALE GENOMIC DNA]</scope>
    <source>
        <strain evidence="4 5">IR64_4_BI</strain>
    </source>
</reference>
<dbReference type="CDD" id="cd02137">
    <property type="entry name" value="MhqN-like"/>
    <property type="match status" value="1"/>
</dbReference>
<keyword evidence="2" id="KW-0560">Oxidoreductase</keyword>
<comment type="caution">
    <text evidence="4">The sequence shown here is derived from an EMBL/GenBank/DDBJ whole genome shotgun (WGS) entry which is preliminary data.</text>
</comment>
<evidence type="ECO:0000256" key="1">
    <source>
        <dbReference type="ARBA" id="ARBA00007118"/>
    </source>
</evidence>
<name>A0ABU8IZF0_9BURK</name>
<dbReference type="Gene3D" id="3.40.109.10">
    <property type="entry name" value="NADH Oxidase"/>
    <property type="match status" value="1"/>
</dbReference>
<dbReference type="SUPFAM" id="SSF55469">
    <property type="entry name" value="FMN-dependent nitroreductase-like"/>
    <property type="match status" value="1"/>
</dbReference>
<proteinExistence type="inferred from homology"/>
<dbReference type="Pfam" id="PF00881">
    <property type="entry name" value="Nitroreductase"/>
    <property type="match status" value="1"/>
</dbReference>